<protein>
    <submittedName>
        <fullName evidence="2">Uncharacterized protein</fullName>
    </submittedName>
</protein>
<sequence length="234" mass="26554">MILNRRRQAMLEHLRAFELHAKPKEVLQSVASWLVLNLISNQLQRKRSRSGPEMCDQPQDPVNHKGEVGGDLVIIPTCSECAYPKQDCKAPKAYPEEFFRMREFDNSEDVMNNIVHLLKGNRSSDGTSTIASCLSSLTPERVYRLGFRIMESHRERPIPLSHFRGEDIRFMQQNSSDVRDPRSDVMDSRARGKSMSPIFFLSTVFLLELHLEGAAKISTPSASGSDEKLPRLAV</sequence>
<accession>A0A915D066</accession>
<proteinExistence type="predicted"/>
<reference evidence="2" key="1">
    <citation type="submission" date="2022-11" db="UniProtKB">
        <authorList>
            <consortium name="WormBaseParasite"/>
        </authorList>
    </citation>
    <scope>IDENTIFICATION</scope>
</reference>
<dbReference type="Proteomes" id="UP000887574">
    <property type="component" value="Unplaced"/>
</dbReference>
<name>A0A915D066_9BILA</name>
<dbReference type="AlphaFoldDB" id="A0A915D066"/>
<dbReference type="WBParaSite" id="jg1400.2">
    <property type="protein sequence ID" value="jg1400.2"/>
    <property type="gene ID" value="jg1400"/>
</dbReference>
<evidence type="ECO:0000313" key="2">
    <source>
        <dbReference type="WBParaSite" id="jg1400.2"/>
    </source>
</evidence>
<organism evidence="1 2">
    <name type="scientific">Ditylenchus dipsaci</name>
    <dbReference type="NCBI Taxonomy" id="166011"/>
    <lineage>
        <taxon>Eukaryota</taxon>
        <taxon>Metazoa</taxon>
        <taxon>Ecdysozoa</taxon>
        <taxon>Nematoda</taxon>
        <taxon>Chromadorea</taxon>
        <taxon>Rhabditida</taxon>
        <taxon>Tylenchina</taxon>
        <taxon>Tylenchomorpha</taxon>
        <taxon>Sphaerularioidea</taxon>
        <taxon>Anguinidae</taxon>
        <taxon>Anguininae</taxon>
        <taxon>Ditylenchus</taxon>
    </lineage>
</organism>
<keyword evidence="1" id="KW-1185">Reference proteome</keyword>
<evidence type="ECO:0000313" key="1">
    <source>
        <dbReference type="Proteomes" id="UP000887574"/>
    </source>
</evidence>